<feature type="transmembrane region" description="Helical" evidence="7">
    <location>
        <begin position="92"/>
        <end position="111"/>
    </location>
</feature>
<keyword evidence="7" id="KW-0812">Transmembrane</keyword>
<dbReference type="PANTHER" id="PTHR47870">
    <property type="entry name" value="CYTOCHROME C-TYPE BIOGENESIS PROTEIN CCMH"/>
    <property type="match status" value="1"/>
</dbReference>
<evidence type="ECO:0000256" key="4">
    <source>
        <dbReference type="ARBA" id="ARBA00022729"/>
    </source>
</evidence>
<organism evidence="9 10">
    <name type="scientific">Ferroglobus placidus (strain DSM 10642 / AEDII12DO)</name>
    <dbReference type="NCBI Taxonomy" id="589924"/>
    <lineage>
        <taxon>Archaea</taxon>
        <taxon>Methanobacteriati</taxon>
        <taxon>Methanobacteriota</taxon>
        <taxon>Archaeoglobi</taxon>
        <taxon>Archaeoglobales</taxon>
        <taxon>Archaeoglobaceae</taxon>
        <taxon>Ferroglobus</taxon>
    </lineage>
</organism>
<evidence type="ECO:0000256" key="6">
    <source>
        <dbReference type="ARBA" id="ARBA00023004"/>
    </source>
</evidence>
<dbReference type="PANTHER" id="PTHR47870:SF1">
    <property type="entry name" value="CYTOCHROME C-TYPE BIOGENESIS PROTEIN CCMH"/>
    <property type="match status" value="1"/>
</dbReference>
<name>D3RYF2_FERPA</name>
<reference evidence="9 10" key="2">
    <citation type="journal article" date="2011" name="Stand. Genomic Sci.">
        <title>Complete genome sequence of Ferroglobus placidus AEDII12DO.</title>
        <authorList>
            <person name="Anderson I."/>
            <person name="Risso C."/>
            <person name="Holmes D."/>
            <person name="Lucas S."/>
            <person name="Copeland A."/>
            <person name="Lapidus A."/>
            <person name="Cheng J.F."/>
            <person name="Bruce D."/>
            <person name="Goodwin L."/>
            <person name="Pitluck S."/>
            <person name="Saunders E."/>
            <person name="Brettin T."/>
            <person name="Detter J.C."/>
            <person name="Han C."/>
            <person name="Tapia R."/>
            <person name="Larimer F."/>
            <person name="Land M."/>
            <person name="Hauser L."/>
            <person name="Woyke T."/>
            <person name="Lovley D."/>
            <person name="Kyrpides N."/>
            <person name="Ivanova N."/>
        </authorList>
    </citation>
    <scope>NUCLEOTIDE SEQUENCE [LARGE SCALE GENOMIC DNA]</scope>
    <source>
        <strain evidence="10">DSM 10642 / AEDII12DO</strain>
    </source>
</reference>
<feature type="domain" description="CcmH/CycL/Ccl2/NrfF N-terminal" evidence="8">
    <location>
        <begin position="21"/>
        <end position="115"/>
    </location>
</feature>
<dbReference type="InterPro" id="IPR038297">
    <property type="entry name" value="CcmH/CycL/NrfF/Ccl2_sf"/>
</dbReference>
<dbReference type="AlphaFoldDB" id="D3RYF2"/>
<dbReference type="RefSeq" id="WP_012965858.1">
    <property type="nucleotide sequence ID" value="NC_013849.1"/>
</dbReference>
<protein>
    <submittedName>
        <fullName evidence="9">Putative cytochrome c biogenesis protein</fullName>
    </submittedName>
</protein>
<dbReference type="GeneID" id="8778880"/>
<keyword evidence="10" id="KW-1185">Reference proteome</keyword>
<keyword evidence="2" id="KW-0349">Heme</keyword>
<comment type="similarity">
    <text evidence="1">Belongs to the CcmH/CycL/Ccl2/NrfF family.</text>
</comment>
<dbReference type="eggNOG" id="ENOG502N571">
    <property type="taxonomic scope" value="Archaea"/>
</dbReference>
<gene>
    <name evidence="9" type="ordered locus">Ferp_1364</name>
</gene>
<dbReference type="Pfam" id="PF03918">
    <property type="entry name" value="CcmH"/>
    <property type="match status" value="1"/>
</dbReference>
<keyword evidence="3" id="KW-0479">Metal-binding</keyword>
<dbReference type="HOGENOM" id="CLU_107187_3_1_2"/>
<reference evidence="10" key="1">
    <citation type="submission" date="2010-02" db="EMBL/GenBank/DDBJ databases">
        <title>Complete sequence of Ferroglobus placidus DSM 10642.</title>
        <authorList>
            <consortium name="US DOE Joint Genome Institute"/>
            <person name="Lucas S."/>
            <person name="Copeland A."/>
            <person name="Lapidus A."/>
            <person name="Cheng J.-F."/>
            <person name="Bruce D."/>
            <person name="Goodwin L."/>
            <person name="Pitluck S."/>
            <person name="Saunders E."/>
            <person name="Brettin T."/>
            <person name="Detter J.C."/>
            <person name="Han C."/>
            <person name="Tapia R."/>
            <person name="Larimer F."/>
            <person name="Land M."/>
            <person name="Hauser L."/>
            <person name="Kyrpides N."/>
            <person name="Ivanova N."/>
            <person name="Holmes D."/>
            <person name="Lovley D."/>
            <person name="Kyrpides N."/>
            <person name="Anderson I.J."/>
            <person name="Woyke T."/>
        </authorList>
    </citation>
    <scope>NUCLEOTIDE SEQUENCE [LARGE SCALE GENOMIC DNA]</scope>
    <source>
        <strain evidence="10">DSM 10642 / AEDII12DO</strain>
    </source>
</reference>
<dbReference type="STRING" id="589924.Ferp_1364"/>
<dbReference type="Proteomes" id="UP000002613">
    <property type="component" value="Chromosome"/>
</dbReference>
<dbReference type="Gene3D" id="1.10.8.640">
    <property type="entry name" value="Cytochrome C biogenesis protein"/>
    <property type="match status" value="1"/>
</dbReference>
<keyword evidence="5" id="KW-0201">Cytochrome c-type biogenesis</keyword>
<dbReference type="GO" id="GO:0046872">
    <property type="term" value="F:metal ion binding"/>
    <property type="evidence" value="ECO:0007669"/>
    <property type="project" value="UniProtKB-KW"/>
</dbReference>
<keyword evidence="4" id="KW-0732">Signal</keyword>
<evidence type="ECO:0000256" key="2">
    <source>
        <dbReference type="ARBA" id="ARBA00022617"/>
    </source>
</evidence>
<dbReference type="OrthoDB" id="381320at2157"/>
<dbReference type="GO" id="GO:0005886">
    <property type="term" value="C:plasma membrane"/>
    <property type="evidence" value="ECO:0007669"/>
    <property type="project" value="TreeGrafter"/>
</dbReference>
<accession>D3RYF2</accession>
<sequence length="135" mass="15227">MKIRYFIIFIFLLISISSALTVEDVEKDVMCVCGCGKVLENCECGTAEKMRKEIEGMIARGMSKEEIISELQATYGKEVLVNPPKEGVFLGLWYYPVAITIAGVSIVYALLKRRGGKWYGDPDETINVDEDYLER</sequence>
<proteinExistence type="inferred from homology"/>
<evidence type="ECO:0000256" key="7">
    <source>
        <dbReference type="SAM" id="Phobius"/>
    </source>
</evidence>
<dbReference type="InterPro" id="IPR051263">
    <property type="entry name" value="C-type_cytochrome_biogenesis"/>
</dbReference>
<dbReference type="GO" id="GO:0017004">
    <property type="term" value="P:cytochrome complex assembly"/>
    <property type="evidence" value="ECO:0007669"/>
    <property type="project" value="UniProtKB-KW"/>
</dbReference>
<keyword evidence="6" id="KW-0408">Iron</keyword>
<dbReference type="EMBL" id="CP001899">
    <property type="protein sequence ID" value="ADC65515.1"/>
    <property type="molecule type" value="Genomic_DNA"/>
</dbReference>
<dbReference type="InterPro" id="IPR005616">
    <property type="entry name" value="CcmH/CycL/Ccl2/NrfF_N"/>
</dbReference>
<evidence type="ECO:0000313" key="10">
    <source>
        <dbReference type="Proteomes" id="UP000002613"/>
    </source>
</evidence>
<evidence type="ECO:0000256" key="5">
    <source>
        <dbReference type="ARBA" id="ARBA00022748"/>
    </source>
</evidence>
<evidence type="ECO:0000313" key="9">
    <source>
        <dbReference type="EMBL" id="ADC65515.1"/>
    </source>
</evidence>
<evidence type="ECO:0000256" key="3">
    <source>
        <dbReference type="ARBA" id="ARBA00022723"/>
    </source>
</evidence>
<evidence type="ECO:0000256" key="1">
    <source>
        <dbReference type="ARBA" id="ARBA00010342"/>
    </source>
</evidence>
<keyword evidence="7" id="KW-1133">Transmembrane helix</keyword>
<dbReference type="KEGG" id="fpl:Ferp_1364"/>
<dbReference type="PaxDb" id="589924-Ferp_1364"/>
<keyword evidence="7" id="KW-0472">Membrane</keyword>
<evidence type="ECO:0000259" key="8">
    <source>
        <dbReference type="Pfam" id="PF03918"/>
    </source>
</evidence>
<dbReference type="CDD" id="cd16378">
    <property type="entry name" value="CcmH_N"/>
    <property type="match status" value="1"/>
</dbReference>